<evidence type="ECO:0000256" key="2">
    <source>
        <dbReference type="ARBA" id="ARBA00022490"/>
    </source>
</evidence>
<keyword evidence="3 6" id="KW-0805">Transcription regulation</keyword>
<dbReference type="Gene3D" id="1.10.10.200">
    <property type="match status" value="1"/>
</dbReference>
<keyword evidence="4 6" id="KW-0238">DNA-binding</keyword>
<evidence type="ECO:0000256" key="5">
    <source>
        <dbReference type="ARBA" id="ARBA00023163"/>
    </source>
</evidence>
<feature type="domain" description="TACO1/YebC-like second and third" evidence="7">
    <location>
        <begin position="82"/>
        <end position="236"/>
    </location>
</feature>
<dbReference type="InterPro" id="IPR017856">
    <property type="entry name" value="Integrase-like_N"/>
</dbReference>
<keyword evidence="2 6" id="KW-0963">Cytoplasm</keyword>
<dbReference type="InterPro" id="IPR029072">
    <property type="entry name" value="YebC-like"/>
</dbReference>
<name>G9YID7_9FIRM</name>
<gene>
    <name evidence="9" type="ORF">HMPREF0080_01428</name>
</gene>
<dbReference type="InterPro" id="IPR002876">
    <property type="entry name" value="Transcrip_reg_TACO1-like"/>
</dbReference>
<organism evidence="9 10">
    <name type="scientific">Anaeroglobus geminatus F0357</name>
    <dbReference type="NCBI Taxonomy" id="861450"/>
    <lineage>
        <taxon>Bacteria</taxon>
        <taxon>Bacillati</taxon>
        <taxon>Bacillota</taxon>
        <taxon>Negativicutes</taxon>
        <taxon>Veillonellales</taxon>
        <taxon>Veillonellaceae</taxon>
        <taxon>Anaeroglobus</taxon>
    </lineage>
</organism>
<evidence type="ECO:0000256" key="3">
    <source>
        <dbReference type="ARBA" id="ARBA00023015"/>
    </source>
</evidence>
<dbReference type="InterPro" id="IPR026564">
    <property type="entry name" value="Transcrip_reg_TACO1-like_dom3"/>
</dbReference>
<sequence length="246" mass="27003">MSGHSKWANIKRKKGKNDAVRGKITTKISREITIAVRMGGADPTGNMRLKLALQKAKENNIPKENINRAVQKGAGTLEGQSYEEIVYEGYGPAGVALTLSVLTDNRNRTAAEVRHIFSKYGGNMGETGCVAWMFKNRGVFIVAGEAADEDRLMEIALEAGADDIRADGDEYEIITVPEAYDDVEKALADNRIPVEHAQITMVPDNFVALGKDDAQKLENMIDAFDDLDDVQDVYHNGDIPDDMDEA</sequence>
<dbReference type="GO" id="GO:0006355">
    <property type="term" value="P:regulation of DNA-templated transcription"/>
    <property type="evidence" value="ECO:0007669"/>
    <property type="project" value="UniProtKB-UniRule"/>
</dbReference>
<feature type="domain" description="TACO1/YebC-like N-terminal" evidence="8">
    <location>
        <begin position="5"/>
        <end position="75"/>
    </location>
</feature>
<keyword evidence="5 6" id="KW-0804">Transcription</keyword>
<dbReference type="AlphaFoldDB" id="G9YID7"/>
<dbReference type="SUPFAM" id="SSF75625">
    <property type="entry name" value="YebC-like"/>
    <property type="match status" value="1"/>
</dbReference>
<dbReference type="Pfam" id="PF20772">
    <property type="entry name" value="TACO1_YebC_N"/>
    <property type="match status" value="1"/>
</dbReference>
<dbReference type="PANTHER" id="PTHR12532">
    <property type="entry name" value="TRANSLATIONAL ACTIVATOR OF CYTOCHROME C OXIDASE 1"/>
    <property type="match status" value="1"/>
</dbReference>
<dbReference type="FunFam" id="1.10.10.200:FF:000002">
    <property type="entry name" value="Probable transcriptional regulatory protein CLM62_37755"/>
    <property type="match status" value="1"/>
</dbReference>
<dbReference type="GO" id="GO:0003677">
    <property type="term" value="F:DNA binding"/>
    <property type="evidence" value="ECO:0007669"/>
    <property type="project" value="UniProtKB-UniRule"/>
</dbReference>
<dbReference type="EMBL" id="AGCJ01000060">
    <property type="protein sequence ID" value="EHM39740.1"/>
    <property type="molecule type" value="Genomic_DNA"/>
</dbReference>
<accession>G9YID7</accession>
<dbReference type="PANTHER" id="PTHR12532:SF6">
    <property type="entry name" value="TRANSCRIPTIONAL REGULATORY PROTEIN YEBC-RELATED"/>
    <property type="match status" value="1"/>
</dbReference>
<evidence type="ECO:0000256" key="6">
    <source>
        <dbReference type="HAMAP-Rule" id="MF_00693"/>
    </source>
</evidence>
<dbReference type="InterPro" id="IPR049083">
    <property type="entry name" value="TACO1_YebC_N"/>
</dbReference>
<evidence type="ECO:0000259" key="8">
    <source>
        <dbReference type="Pfam" id="PF20772"/>
    </source>
</evidence>
<dbReference type="STRING" id="861450.HMPREF0080_01428"/>
<evidence type="ECO:0000256" key="1">
    <source>
        <dbReference type="ARBA" id="ARBA00008724"/>
    </source>
</evidence>
<dbReference type="NCBIfam" id="TIGR01033">
    <property type="entry name" value="YebC/PmpR family DNA-binding transcriptional regulator"/>
    <property type="match status" value="1"/>
</dbReference>
<proteinExistence type="inferred from homology"/>
<comment type="subcellular location">
    <subcellularLocation>
        <location evidence="6">Cytoplasm</location>
    </subcellularLocation>
</comment>
<comment type="caution">
    <text evidence="9">The sequence shown here is derived from an EMBL/GenBank/DDBJ whole genome shotgun (WGS) entry which is preliminary data.</text>
</comment>
<evidence type="ECO:0000313" key="10">
    <source>
        <dbReference type="Proteomes" id="UP000005481"/>
    </source>
</evidence>
<evidence type="ECO:0000256" key="4">
    <source>
        <dbReference type="ARBA" id="ARBA00023125"/>
    </source>
</evidence>
<dbReference type="GO" id="GO:0005829">
    <property type="term" value="C:cytosol"/>
    <property type="evidence" value="ECO:0007669"/>
    <property type="project" value="TreeGrafter"/>
</dbReference>
<dbReference type="Proteomes" id="UP000005481">
    <property type="component" value="Unassembled WGS sequence"/>
</dbReference>
<dbReference type="RefSeq" id="WP_006790397.1">
    <property type="nucleotide sequence ID" value="NZ_JH417599.1"/>
</dbReference>
<dbReference type="Pfam" id="PF01709">
    <property type="entry name" value="Transcrip_reg"/>
    <property type="match status" value="1"/>
</dbReference>
<dbReference type="PATRIC" id="fig|861450.3.peg.1319"/>
<protein>
    <recommendedName>
        <fullName evidence="6">Probable transcriptional regulatory protein HMPREF0080_01428</fullName>
    </recommendedName>
</protein>
<reference evidence="9 10" key="1">
    <citation type="submission" date="2011-08" db="EMBL/GenBank/DDBJ databases">
        <authorList>
            <person name="Weinstock G."/>
            <person name="Sodergren E."/>
            <person name="Clifton S."/>
            <person name="Fulton L."/>
            <person name="Fulton B."/>
            <person name="Courtney L."/>
            <person name="Fronick C."/>
            <person name="Harrison M."/>
            <person name="Strong C."/>
            <person name="Farmer C."/>
            <person name="Delahaunty K."/>
            <person name="Markovic C."/>
            <person name="Hall O."/>
            <person name="Minx P."/>
            <person name="Tomlinson C."/>
            <person name="Mitreva M."/>
            <person name="Hou S."/>
            <person name="Chen J."/>
            <person name="Wollam A."/>
            <person name="Pepin K.H."/>
            <person name="Johnson M."/>
            <person name="Bhonagiri V."/>
            <person name="Zhang X."/>
            <person name="Suruliraj S."/>
            <person name="Warren W."/>
            <person name="Chinwalla A."/>
            <person name="Mardis E.R."/>
            <person name="Wilson R.K."/>
        </authorList>
    </citation>
    <scope>NUCLEOTIDE SEQUENCE [LARGE SCALE GENOMIC DNA]</scope>
    <source>
        <strain evidence="9 10">F0357</strain>
    </source>
</reference>
<evidence type="ECO:0000259" key="7">
    <source>
        <dbReference type="Pfam" id="PF01709"/>
    </source>
</evidence>
<dbReference type="eggNOG" id="COG0217">
    <property type="taxonomic scope" value="Bacteria"/>
</dbReference>
<dbReference type="OrthoDB" id="9781053at2"/>
<dbReference type="Gene3D" id="3.30.70.980">
    <property type="match status" value="2"/>
</dbReference>
<evidence type="ECO:0000313" key="9">
    <source>
        <dbReference type="EMBL" id="EHM39740.1"/>
    </source>
</evidence>
<dbReference type="NCBIfam" id="NF001030">
    <property type="entry name" value="PRK00110.1"/>
    <property type="match status" value="1"/>
</dbReference>
<dbReference type="NCBIfam" id="NF009044">
    <property type="entry name" value="PRK12378.1"/>
    <property type="match status" value="1"/>
</dbReference>
<dbReference type="InterPro" id="IPR048300">
    <property type="entry name" value="TACO1_YebC-like_2nd/3rd_dom"/>
</dbReference>
<comment type="similarity">
    <text evidence="1 6">Belongs to the TACO1 family.</text>
</comment>
<keyword evidence="10" id="KW-1185">Reference proteome</keyword>
<dbReference type="HAMAP" id="MF_00693">
    <property type="entry name" value="Transcrip_reg_TACO1"/>
    <property type="match status" value="1"/>
</dbReference>
<dbReference type="HOGENOM" id="CLU_062974_2_2_9"/>